<feature type="transmembrane region" description="Helical" evidence="2">
    <location>
        <begin position="41"/>
        <end position="67"/>
    </location>
</feature>
<sequence length="302" mass="31720">MPDISPLPAVSHVTIPRHLRISRAKRYAPVEVGQNVQVRRLLIGLGATLTAVVVAAVGVDFGAAIYAEYRLARAVRSAADLEWDPSVAILGFPFATQAMDRHYDEVEIRASGVDHPVVGKVSLETTLHDIGLGQASWLVRPQAPLPVGKVESRIIIDSTHVGRFMGIPDLLVEAPSRETNDSTGGTTESGISSNRGLVFTGTPKSAGVTERVSVSVDLSRPDGDQSTLVLTGTGVLTGPGTADQEVPEDKVAAVLAAFSTTMPGQELPFGIAPTSEGARGSDIIIEGIAEGVTIALEEFTRS</sequence>
<feature type="compositionally biased region" description="Low complexity" evidence="1">
    <location>
        <begin position="182"/>
        <end position="193"/>
    </location>
</feature>
<name>A0A9X2YP39_9MYCO</name>
<keyword evidence="2" id="KW-1133">Transmembrane helix</keyword>
<feature type="region of interest" description="Disordered" evidence="1">
    <location>
        <begin position="176"/>
        <end position="198"/>
    </location>
</feature>
<keyword evidence="4" id="KW-1185">Reference proteome</keyword>
<dbReference type="EMBL" id="JACKSJ010000148">
    <property type="protein sequence ID" value="MCV7171755.1"/>
    <property type="molecule type" value="Genomic_DNA"/>
</dbReference>
<proteinExistence type="predicted"/>
<dbReference type="Pfam" id="PF11209">
    <property type="entry name" value="LmeA"/>
    <property type="match status" value="1"/>
</dbReference>
<reference evidence="3" key="1">
    <citation type="submission" date="2020-07" db="EMBL/GenBank/DDBJ databases">
        <authorList>
            <person name="Pettersson B.M.F."/>
            <person name="Behra P.R.K."/>
            <person name="Ramesh M."/>
            <person name="Das S."/>
            <person name="Dasgupta S."/>
            <person name="Kirsebom L.A."/>
        </authorList>
    </citation>
    <scope>NUCLEOTIDE SEQUENCE</scope>
    <source>
        <strain evidence="3">DSM 44615</strain>
    </source>
</reference>
<dbReference type="NCBIfam" id="NF038021">
    <property type="entry name" value="mannan_LmeA"/>
    <property type="match status" value="1"/>
</dbReference>
<evidence type="ECO:0000256" key="1">
    <source>
        <dbReference type="SAM" id="MobiDB-lite"/>
    </source>
</evidence>
<organism evidence="3 4">
    <name type="scientific">[Mycobacterium] manitobense</name>
    <dbReference type="NCBI Taxonomy" id="190147"/>
    <lineage>
        <taxon>Bacteria</taxon>
        <taxon>Bacillati</taxon>
        <taxon>Actinomycetota</taxon>
        <taxon>Actinomycetes</taxon>
        <taxon>Mycobacteriales</taxon>
        <taxon>Mycobacteriaceae</taxon>
        <taxon>Mycolicibacterium</taxon>
    </lineage>
</organism>
<evidence type="ECO:0000313" key="4">
    <source>
        <dbReference type="Proteomes" id="UP001140293"/>
    </source>
</evidence>
<evidence type="ECO:0000256" key="2">
    <source>
        <dbReference type="SAM" id="Phobius"/>
    </source>
</evidence>
<evidence type="ECO:0000313" key="3">
    <source>
        <dbReference type="EMBL" id="MCV7171755.1"/>
    </source>
</evidence>
<protein>
    <submittedName>
        <fullName evidence="3">Mannan chain length control protein LmeA</fullName>
    </submittedName>
</protein>
<dbReference type="InterPro" id="IPR021373">
    <property type="entry name" value="DUF2993"/>
</dbReference>
<dbReference type="Proteomes" id="UP001140293">
    <property type="component" value="Unassembled WGS sequence"/>
</dbReference>
<keyword evidence="2" id="KW-0472">Membrane</keyword>
<comment type="caution">
    <text evidence="3">The sequence shown here is derived from an EMBL/GenBank/DDBJ whole genome shotgun (WGS) entry which is preliminary data.</text>
</comment>
<dbReference type="AlphaFoldDB" id="A0A9X2YP39"/>
<accession>A0A9X2YP39</accession>
<gene>
    <name evidence="3" type="primary">lmeA</name>
    <name evidence="3" type="ORF">H7I41_17725</name>
</gene>
<reference evidence="3" key="2">
    <citation type="journal article" date="2022" name="BMC Genomics">
        <title>Comparative genome analysis of mycobacteria focusing on tRNA and non-coding RNA.</title>
        <authorList>
            <person name="Behra P.R.K."/>
            <person name="Pettersson B.M.F."/>
            <person name="Ramesh M."/>
            <person name="Das S."/>
            <person name="Dasgupta S."/>
            <person name="Kirsebom L.A."/>
        </authorList>
    </citation>
    <scope>NUCLEOTIDE SEQUENCE</scope>
    <source>
        <strain evidence="3">DSM 44615</strain>
    </source>
</reference>
<keyword evidence="2" id="KW-0812">Transmembrane</keyword>